<feature type="non-terminal residue" evidence="1">
    <location>
        <position position="37"/>
    </location>
</feature>
<gene>
    <name evidence="1" type="ORF">S03H2_03197</name>
</gene>
<reference evidence="1" key="1">
    <citation type="journal article" date="2014" name="Front. Microbiol.">
        <title>High frequency of phylogenetically diverse reductive dehalogenase-homologous genes in deep subseafloor sedimentary metagenomes.</title>
        <authorList>
            <person name="Kawai M."/>
            <person name="Futagami T."/>
            <person name="Toyoda A."/>
            <person name="Takaki Y."/>
            <person name="Nishi S."/>
            <person name="Hori S."/>
            <person name="Arai W."/>
            <person name="Tsubouchi T."/>
            <person name="Morono Y."/>
            <person name="Uchiyama I."/>
            <person name="Ito T."/>
            <person name="Fujiyama A."/>
            <person name="Inagaki F."/>
            <person name="Takami H."/>
        </authorList>
    </citation>
    <scope>NUCLEOTIDE SEQUENCE</scope>
    <source>
        <strain evidence="1">Expedition CK06-06</strain>
    </source>
</reference>
<dbReference type="AlphaFoldDB" id="X1EAY2"/>
<sequence length="37" mass="4167">MKIFSGSLQLYVQSQTLYAFEAKNFSATSDLHLSRIA</sequence>
<protein>
    <submittedName>
        <fullName evidence="1">Uncharacterized protein</fullName>
    </submittedName>
</protein>
<proteinExistence type="predicted"/>
<name>X1EAY2_9ZZZZ</name>
<dbReference type="EMBL" id="BARU01001157">
    <property type="protein sequence ID" value="GAH29767.1"/>
    <property type="molecule type" value="Genomic_DNA"/>
</dbReference>
<accession>X1EAY2</accession>
<evidence type="ECO:0000313" key="1">
    <source>
        <dbReference type="EMBL" id="GAH29767.1"/>
    </source>
</evidence>
<comment type="caution">
    <text evidence="1">The sequence shown here is derived from an EMBL/GenBank/DDBJ whole genome shotgun (WGS) entry which is preliminary data.</text>
</comment>
<organism evidence="1">
    <name type="scientific">marine sediment metagenome</name>
    <dbReference type="NCBI Taxonomy" id="412755"/>
    <lineage>
        <taxon>unclassified sequences</taxon>
        <taxon>metagenomes</taxon>
        <taxon>ecological metagenomes</taxon>
    </lineage>
</organism>